<dbReference type="InterPro" id="IPR036188">
    <property type="entry name" value="FAD/NAD-bd_sf"/>
</dbReference>
<evidence type="ECO:0000259" key="1">
    <source>
        <dbReference type="Pfam" id="PF01593"/>
    </source>
</evidence>
<accession>A0A068NJ42</accession>
<feature type="domain" description="Amine oxidase" evidence="1">
    <location>
        <begin position="87"/>
        <end position="309"/>
    </location>
</feature>
<evidence type="ECO:0000313" key="2">
    <source>
        <dbReference type="EMBL" id="AIE83603.1"/>
    </source>
</evidence>
<dbReference type="Pfam" id="PF01593">
    <property type="entry name" value="Amino_oxidase"/>
    <property type="match status" value="2"/>
</dbReference>
<dbReference type="GO" id="GO:0016491">
    <property type="term" value="F:oxidoreductase activity"/>
    <property type="evidence" value="ECO:0007669"/>
    <property type="project" value="InterPro"/>
</dbReference>
<proteinExistence type="predicted"/>
<dbReference type="PANTHER" id="PTHR16128:SF5">
    <property type="entry name" value="FAD_NAD(P)-BINDING OXIDOREDUCTASE FAMILY PROTEIN"/>
    <property type="match status" value="1"/>
</dbReference>
<sequence>MAAARSLKQGGHEVVVFEKSRGVGGRIATRRQDGFVWDTGATSFAPRGRTLESVMLSELDTSDLVTLDKAIYIHNGLRPMASDHRPAGLRYTYRSGNTKLPKLLAAETDVRLSTHIDELERAGDGFRIGGEGFDALILTAPIPQSSLLLWGIGESRPTANAKYRACISVNVGYHVELPPTKYHALLDPEQRHPLNWLSLESVKSPDRAPAGGSALGAQLGPAFSLEQYDTPDAELVDIVGSFLAQLYGPAFREPVSSSVKRWKYAQPVGYASFEEVNPEGSRLILASDALLGGRVEEAYEVGLRAANLLLAR</sequence>
<dbReference type="Proteomes" id="UP000027982">
    <property type="component" value="Chromosome"/>
</dbReference>
<dbReference type="Gene3D" id="3.50.50.60">
    <property type="entry name" value="FAD/NAD(P)-binding domain"/>
    <property type="match status" value="1"/>
</dbReference>
<gene>
    <name evidence="2" type="ORF">OP10G_0235</name>
</gene>
<dbReference type="InterPro" id="IPR002937">
    <property type="entry name" value="Amino_oxidase"/>
</dbReference>
<evidence type="ECO:0000313" key="3">
    <source>
        <dbReference type="Proteomes" id="UP000027982"/>
    </source>
</evidence>
<dbReference type="HOGENOM" id="CLU_036034_0_0_0"/>
<dbReference type="eggNOG" id="COG3380">
    <property type="taxonomic scope" value="Bacteria"/>
</dbReference>
<dbReference type="KEGG" id="fgi:OP10G_0235"/>
<protein>
    <submittedName>
        <fullName evidence="2">Amine oxidase</fullName>
    </submittedName>
</protein>
<keyword evidence="3" id="KW-1185">Reference proteome</keyword>
<dbReference type="STRING" id="661478.OP10G_0235"/>
<dbReference type="EMBL" id="CP007139">
    <property type="protein sequence ID" value="AIE83603.1"/>
    <property type="molecule type" value="Genomic_DNA"/>
</dbReference>
<dbReference type="SUPFAM" id="SSF54373">
    <property type="entry name" value="FAD-linked reductases, C-terminal domain"/>
    <property type="match status" value="1"/>
</dbReference>
<dbReference type="SUPFAM" id="SSF51905">
    <property type="entry name" value="FAD/NAD(P)-binding domain"/>
    <property type="match status" value="1"/>
</dbReference>
<name>A0A068NJ42_FIMGI</name>
<reference evidence="2 3" key="1">
    <citation type="journal article" date="2014" name="PLoS ONE">
        <title>The first complete genome sequence of the class fimbriimonadia in the phylum armatimonadetes.</title>
        <authorList>
            <person name="Hu Z.Y."/>
            <person name="Wang Y.Z."/>
            <person name="Im W.T."/>
            <person name="Wang S.Y."/>
            <person name="Zhao G.P."/>
            <person name="Zheng H.J."/>
            <person name="Quan Z.X."/>
        </authorList>
    </citation>
    <scope>NUCLEOTIDE SEQUENCE [LARGE SCALE GENOMIC DNA]</scope>
    <source>
        <strain evidence="2">Gsoil 348</strain>
    </source>
</reference>
<feature type="domain" description="Amine oxidase" evidence="1">
    <location>
        <begin position="1"/>
        <end position="59"/>
    </location>
</feature>
<dbReference type="OrthoDB" id="5792777at2"/>
<dbReference type="PANTHER" id="PTHR16128">
    <property type="entry name" value="FAD/NAD(P)-BINDING OXIDOREDUCTASE FAMILY PROTEIN"/>
    <property type="match status" value="1"/>
</dbReference>
<dbReference type="Gene3D" id="3.90.660.10">
    <property type="match status" value="1"/>
</dbReference>
<organism evidence="2 3">
    <name type="scientific">Fimbriimonas ginsengisoli Gsoil 348</name>
    <dbReference type="NCBI Taxonomy" id="661478"/>
    <lineage>
        <taxon>Bacteria</taxon>
        <taxon>Bacillati</taxon>
        <taxon>Armatimonadota</taxon>
        <taxon>Fimbriimonadia</taxon>
        <taxon>Fimbriimonadales</taxon>
        <taxon>Fimbriimonadaceae</taxon>
        <taxon>Fimbriimonas</taxon>
    </lineage>
</organism>
<dbReference type="AlphaFoldDB" id="A0A068NJ42"/>